<dbReference type="GO" id="GO:0046872">
    <property type="term" value="F:metal ion binding"/>
    <property type="evidence" value="ECO:0007669"/>
    <property type="project" value="UniProtKB-KW"/>
</dbReference>
<comment type="cofactor">
    <cofactor evidence="1">
        <name>Mg(2+)</name>
        <dbReference type="ChEBI" id="CHEBI:18420"/>
    </cofactor>
    <text evidence="1">Binds 2 magnesium ions per subunit.</text>
</comment>
<dbReference type="Gene3D" id="1.10.4080.10">
    <property type="entry name" value="ADP-ribosylation/Crystallin J1"/>
    <property type="match status" value="1"/>
</dbReference>
<dbReference type="PANTHER" id="PTHR16222">
    <property type="entry name" value="ADP-RIBOSYLGLYCOHYDROLASE"/>
    <property type="match status" value="1"/>
</dbReference>
<comment type="caution">
    <text evidence="2">The sequence shown here is derived from an EMBL/GenBank/DDBJ whole genome shotgun (WGS) entry which is preliminary data.</text>
</comment>
<feature type="binding site" evidence="1">
    <location>
        <position position="253"/>
    </location>
    <ligand>
        <name>Mg(2+)</name>
        <dbReference type="ChEBI" id="CHEBI:18420"/>
        <label>1</label>
    </ligand>
</feature>
<dbReference type="PANTHER" id="PTHR16222:SF12">
    <property type="entry name" value="ADP-RIBOSYLGLYCOHYDROLASE-RELATED"/>
    <property type="match status" value="1"/>
</dbReference>
<accession>A0A1G4YDM1</accession>
<feature type="binding site" evidence="1">
    <location>
        <position position="55"/>
    </location>
    <ligand>
        <name>Mg(2+)</name>
        <dbReference type="ChEBI" id="CHEBI:18420"/>
        <label>1</label>
    </ligand>
</feature>
<dbReference type="InterPro" id="IPR005502">
    <property type="entry name" value="Ribosyl_crysJ1"/>
</dbReference>
<dbReference type="SUPFAM" id="SSF101478">
    <property type="entry name" value="ADP-ribosylglycohydrolase"/>
    <property type="match status" value="1"/>
</dbReference>
<dbReference type="Proteomes" id="UP000183569">
    <property type="component" value="Unassembled WGS sequence"/>
</dbReference>
<dbReference type="AlphaFoldDB" id="A0A1G4YDM1"/>
<feature type="binding site" evidence="1">
    <location>
        <position position="256"/>
    </location>
    <ligand>
        <name>Mg(2+)</name>
        <dbReference type="ChEBI" id="CHEBI:18420"/>
        <label>1</label>
    </ligand>
</feature>
<proteinExistence type="predicted"/>
<dbReference type="RefSeq" id="WP_017458062.1">
    <property type="nucleotide sequence ID" value="NZ_FMUI01000006.1"/>
</dbReference>
<dbReference type="InterPro" id="IPR050792">
    <property type="entry name" value="ADP-ribosylglycohydrolase"/>
</dbReference>
<evidence type="ECO:0000313" key="3">
    <source>
        <dbReference type="Proteomes" id="UP000183569"/>
    </source>
</evidence>
<dbReference type="InterPro" id="IPR036705">
    <property type="entry name" value="Ribosyl_crysJ1_sf"/>
</dbReference>
<evidence type="ECO:0000256" key="1">
    <source>
        <dbReference type="PIRSR" id="PIRSR605502-1"/>
    </source>
</evidence>
<protein>
    <submittedName>
        <fullName evidence="2">ADP-ribosyl-[dinitrogen reductase] hydrolase</fullName>
    </submittedName>
</protein>
<organism evidence="2 3">
    <name type="scientific">Kosakonia sacchari</name>
    <dbReference type="NCBI Taxonomy" id="1158459"/>
    <lineage>
        <taxon>Bacteria</taxon>
        <taxon>Pseudomonadati</taxon>
        <taxon>Pseudomonadota</taxon>
        <taxon>Gammaproteobacteria</taxon>
        <taxon>Enterobacterales</taxon>
        <taxon>Enterobacteriaceae</taxon>
        <taxon>Kosakonia</taxon>
    </lineage>
</organism>
<dbReference type="GO" id="GO:0016787">
    <property type="term" value="F:hydrolase activity"/>
    <property type="evidence" value="ECO:0007669"/>
    <property type="project" value="UniProtKB-KW"/>
</dbReference>
<dbReference type="EMBL" id="FMUI01000006">
    <property type="protein sequence ID" value="SCX51419.1"/>
    <property type="molecule type" value="Genomic_DNA"/>
</dbReference>
<evidence type="ECO:0000313" key="2">
    <source>
        <dbReference type="EMBL" id="SCX51419.1"/>
    </source>
</evidence>
<name>A0A1G4YDM1_9ENTR</name>
<feature type="binding site" evidence="1">
    <location>
        <position position="54"/>
    </location>
    <ligand>
        <name>Mg(2+)</name>
        <dbReference type="ChEBI" id="CHEBI:18420"/>
        <label>1</label>
    </ligand>
</feature>
<gene>
    <name evidence="2" type="ORF">SAMN02927897_02473</name>
</gene>
<reference evidence="2 3" key="1">
    <citation type="submission" date="2016-10" db="EMBL/GenBank/DDBJ databases">
        <authorList>
            <person name="Varghese N."/>
            <person name="Submissions S."/>
        </authorList>
    </citation>
    <scope>NUCLEOTIDE SEQUENCE [LARGE SCALE GENOMIC DNA]</scope>
    <source>
        <strain evidence="2 3">CGMCC 1.12102</strain>
    </source>
</reference>
<feature type="binding site" evidence="1">
    <location>
        <position position="255"/>
    </location>
    <ligand>
        <name>Mg(2+)</name>
        <dbReference type="ChEBI" id="CHEBI:18420"/>
        <label>1</label>
    </ligand>
</feature>
<dbReference type="GeneID" id="23846110"/>
<dbReference type="Pfam" id="PF03747">
    <property type="entry name" value="ADP_ribosyl_GH"/>
    <property type="match status" value="1"/>
</dbReference>
<feature type="binding site" evidence="1">
    <location>
        <position position="53"/>
    </location>
    <ligand>
        <name>Mg(2+)</name>
        <dbReference type="ChEBI" id="CHEBI:18420"/>
        <label>1</label>
    </ligand>
</feature>
<keyword evidence="2" id="KW-0378">Hydrolase</keyword>
<keyword evidence="1" id="KW-0460">Magnesium</keyword>
<keyword evidence="1" id="KW-0479">Metal-binding</keyword>
<sequence length="300" mass="32620">MSELLARYQGCMLGLAAGDAVGTTVEFSAKDSFPPVTGMVGGGPFHLQAGQWTDDTSMALCLAESLVTCNGFDAKDQMNRYLNWWKWGYLSSTGHCFDIGMTVASALQKFANDGEPFAGSSNPRTAGNGSLMRLAPVVLWFFPDQAQVLEYAQASSRTTHAAPEALASCRLFAQQLMNALKGKSKRETLTDIALLPEQENLRHIAEGRYLQKTRAEIFGTGYCVQSLEAALWCFAKGNDFEETILLATNLGDDADTTAAIAGQLAGAFYGINGIPQTWRDKLWQYEDIDTLARKLLAKSA</sequence>